<evidence type="ECO:0000256" key="2">
    <source>
        <dbReference type="ARBA" id="ARBA00001089"/>
    </source>
</evidence>
<dbReference type="Gene3D" id="1.10.246.130">
    <property type="match status" value="1"/>
</dbReference>
<comment type="similarity">
    <text evidence="4">Belongs to the gamma-glutamyltransferase family.</text>
</comment>
<comment type="function">
    <text evidence="8">Cleaves the gamma-glutamyl peptide bond of glutathione and glutathione conjugates.</text>
</comment>
<dbReference type="InterPro" id="IPR043137">
    <property type="entry name" value="GGT_ssub_C"/>
</dbReference>
<proteinExistence type="inferred from homology"/>
<dbReference type="HOGENOM" id="CLU_014813_4_1_1"/>
<dbReference type="Gene3D" id="3.60.20.40">
    <property type="match status" value="1"/>
</dbReference>
<dbReference type="GO" id="GO:0006751">
    <property type="term" value="P:glutathione catabolic process"/>
    <property type="evidence" value="ECO:0007669"/>
    <property type="project" value="UniProtKB-UniRule"/>
</dbReference>
<comment type="catalytic activity">
    <reaction evidence="2 8">
        <text>glutathione + H2O = L-cysteinylglycine + L-glutamate</text>
        <dbReference type="Rhea" id="RHEA:28807"/>
        <dbReference type="ChEBI" id="CHEBI:15377"/>
        <dbReference type="ChEBI" id="CHEBI:29985"/>
        <dbReference type="ChEBI" id="CHEBI:57925"/>
        <dbReference type="ChEBI" id="CHEBI:61694"/>
        <dbReference type="EC" id="3.4.19.13"/>
    </reaction>
</comment>
<dbReference type="NCBIfam" id="TIGR00066">
    <property type="entry name" value="g_glut_trans"/>
    <property type="match status" value="1"/>
</dbReference>
<dbReference type="GeneID" id="18872217"/>
<dbReference type="RefSeq" id="XP_007372186.1">
    <property type="nucleotide sequence ID" value="XM_007372124.1"/>
</dbReference>
<feature type="transmembrane region" description="Helical" evidence="9">
    <location>
        <begin position="16"/>
        <end position="33"/>
    </location>
</feature>
<feature type="binding site" evidence="7">
    <location>
        <position position="515"/>
    </location>
    <ligand>
        <name>L-glutamate</name>
        <dbReference type="ChEBI" id="CHEBI:29985"/>
    </ligand>
</feature>
<dbReference type="GO" id="GO:0036374">
    <property type="term" value="F:glutathione hydrolase activity"/>
    <property type="evidence" value="ECO:0007669"/>
    <property type="project" value="UniProtKB-UniRule"/>
</dbReference>
<dbReference type="Proteomes" id="UP000000709">
    <property type="component" value="Unassembled WGS sequence"/>
</dbReference>
<comment type="pathway">
    <text evidence="3 8">Sulfur metabolism; glutathione metabolism.</text>
</comment>
<evidence type="ECO:0000256" key="7">
    <source>
        <dbReference type="PIRSR" id="PIRSR600101-2"/>
    </source>
</evidence>
<organism evidence="11">
    <name type="scientific">Spathaspora passalidarum (strain NRRL Y-27907 / 11-Y1)</name>
    <dbReference type="NCBI Taxonomy" id="619300"/>
    <lineage>
        <taxon>Eukaryota</taxon>
        <taxon>Fungi</taxon>
        <taxon>Dikarya</taxon>
        <taxon>Ascomycota</taxon>
        <taxon>Saccharomycotina</taxon>
        <taxon>Pichiomycetes</taxon>
        <taxon>Debaryomycetaceae</taxon>
        <taxon>Spathaspora</taxon>
    </lineage>
</organism>
<dbReference type="EC" id="2.3.2.2" evidence="8"/>
<dbReference type="GO" id="GO:0006805">
    <property type="term" value="P:xenobiotic metabolic process"/>
    <property type="evidence" value="ECO:0007669"/>
    <property type="project" value="EnsemblFungi"/>
</dbReference>
<dbReference type="InterPro" id="IPR043138">
    <property type="entry name" value="GGT_lsub"/>
</dbReference>
<dbReference type="UniPathway" id="UPA00204"/>
<comment type="catalytic activity">
    <reaction evidence="1 8">
        <text>an S-substituted glutathione + H2O = an S-substituted L-cysteinylglycine + L-glutamate</text>
        <dbReference type="Rhea" id="RHEA:59468"/>
        <dbReference type="ChEBI" id="CHEBI:15377"/>
        <dbReference type="ChEBI" id="CHEBI:29985"/>
        <dbReference type="ChEBI" id="CHEBI:90779"/>
        <dbReference type="ChEBI" id="CHEBI:143103"/>
        <dbReference type="EC" id="3.4.19.13"/>
    </reaction>
</comment>
<dbReference type="FunFam" id="3.60.20.40:FF:000001">
    <property type="entry name" value="Gamma-glutamyltranspeptidase 1"/>
    <property type="match status" value="1"/>
</dbReference>
<dbReference type="EMBL" id="GL996499">
    <property type="protein sequence ID" value="EGW34774.1"/>
    <property type="molecule type" value="Genomic_DNA"/>
</dbReference>
<evidence type="ECO:0000256" key="9">
    <source>
        <dbReference type="SAM" id="Phobius"/>
    </source>
</evidence>
<keyword evidence="8" id="KW-0378">Hydrolase</keyword>
<feature type="binding site" evidence="7">
    <location>
        <begin position="492"/>
        <end position="493"/>
    </location>
    <ligand>
        <name>L-glutamate</name>
        <dbReference type="ChEBI" id="CHEBI:29985"/>
    </ligand>
</feature>
<sequence>MKTSTFEPKSTKTIRYYYLFTTITLVLVIHKFLSFGNTSPPPISFQYVTNEDPIQHIGQPTLNPDSKHRHTAGNAMVACDVPLCSTMGKQILQSGGNAADAAVTVALCIGSINSHSSGIGGGALILSKHGRDVVSIDAREMAPSGAFKDMYEHDGSLAGELLSKIGGLSIGIPGELAGLYQLFKLHGSGHLTWAELIDPVIKLNRDGFECSELFEGVIEKQSKILDLIPSIKTNWDFIFNKGEHLRHGDWIKRKNYANTLELIAKNGSSSIFYDPQGPIVPNLVKTIHQYGGIVTSEDFTKYEVNIDEAITSTFQNKTIYTASGISSGLALVSGLKFFDRVYNKDDEPTSFNHKLIESFKWLTSVRSRLGDVSPEYQQELISNYTSDHWIDEVLSTGKFSPNTTFPWKNYDPKYDIVEDHGTAHFSIVDKDDNAVAFTTTVNLLFGSMIYDPATGIILNDEMDDFSRPQISNAFNLTPSIYNFIKPYKRPLSSMAPTIIMDSHNRTELVIGAAGGSRITSAILQAIVRQFYRGTSLLQAIGFPRMHHQLIPQYVMIENLTMFDEEFVGVREKLEAMGHEFVETGTLTAMNGIRRVGQKLEGVCDWWRKRGEADGY</sequence>
<dbReference type="PRINTS" id="PR01210">
    <property type="entry name" value="GGTRANSPTASE"/>
</dbReference>
<reference evidence="10 11" key="1">
    <citation type="journal article" date="2011" name="Proc. Natl. Acad. Sci. U.S.A.">
        <title>Comparative genomics of xylose-fermenting fungi for enhanced biofuel production.</title>
        <authorList>
            <person name="Wohlbach D.J."/>
            <person name="Kuo A."/>
            <person name="Sato T.K."/>
            <person name="Potts K.M."/>
            <person name="Salamov A.A."/>
            <person name="LaButti K.M."/>
            <person name="Sun H."/>
            <person name="Clum A."/>
            <person name="Pangilinan J.L."/>
            <person name="Lindquist E.A."/>
            <person name="Lucas S."/>
            <person name="Lapidus A."/>
            <person name="Jin M."/>
            <person name="Gunawan C."/>
            <person name="Balan V."/>
            <person name="Dale B.E."/>
            <person name="Jeffries T.W."/>
            <person name="Zinkel R."/>
            <person name="Barry K.W."/>
            <person name="Grigoriev I.V."/>
            <person name="Gasch A.P."/>
        </authorList>
    </citation>
    <scope>NUCLEOTIDE SEQUENCE [LARGE SCALE GENOMIC DNA]</scope>
    <source>
        <strain evidence="11">NRRL Y-27907 / 11-Y1</strain>
    </source>
</reference>
<evidence type="ECO:0000313" key="11">
    <source>
        <dbReference type="Proteomes" id="UP000000709"/>
    </source>
</evidence>
<dbReference type="GO" id="GO:0000324">
    <property type="term" value="C:fungal-type vacuole"/>
    <property type="evidence" value="ECO:0007669"/>
    <property type="project" value="EnsemblFungi"/>
</dbReference>
<dbReference type="PANTHER" id="PTHR11686:SF9">
    <property type="entry name" value="RE13973P"/>
    <property type="match status" value="1"/>
</dbReference>
<feature type="binding site" evidence="7">
    <location>
        <begin position="440"/>
        <end position="442"/>
    </location>
    <ligand>
        <name>L-glutamate</name>
        <dbReference type="ChEBI" id="CHEBI:29985"/>
    </ligand>
</feature>
<feature type="binding site" evidence="7">
    <location>
        <position position="464"/>
    </location>
    <ligand>
        <name>L-glutamate</name>
        <dbReference type="ChEBI" id="CHEBI:29985"/>
    </ligand>
</feature>
<keyword evidence="9" id="KW-0472">Membrane</keyword>
<evidence type="ECO:0000256" key="1">
    <source>
        <dbReference type="ARBA" id="ARBA00001049"/>
    </source>
</evidence>
<evidence type="ECO:0000256" key="4">
    <source>
        <dbReference type="ARBA" id="ARBA00009381"/>
    </source>
</evidence>
<dbReference type="OMA" id="ICGMGPP"/>
<comment type="catalytic activity">
    <reaction evidence="5 8">
        <text>an N-terminal (5-L-glutamyl)-[peptide] + an alpha-amino acid = 5-L-glutamyl amino acid + an N-terminal L-alpha-aminoacyl-[peptide]</text>
        <dbReference type="Rhea" id="RHEA:23904"/>
        <dbReference type="Rhea" id="RHEA-COMP:9780"/>
        <dbReference type="Rhea" id="RHEA-COMP:9795"/>
        <dbReference type="ChEBI" id="CHEBI:77644"/>
        <dbReference type="ChEBI" id="CHEBI:78597"/>
        <dbReference type="ChEBI" id="CHEBI:78599"/>
        <dbReference type="ChEBI" id="CHEBI:78608"/>
        <dbReference type="EC" id="2.3.2.2"/>
    </reaction>
</comment>
<dbReference type="eggNOG" id="KOG2410">
    <property type="taxonomic scope" value="Eukaryota"/>
</dbReference>
<keyword evidence="8" id="KW-0012">Acyltransferase</keyword>
<gene>
    <name evidence="10" type="ORF">SPAPADRAFT_57841</name>
</gene>
<keyword evidence="11" id="KW-1185">Reference proteome</keyword>
<evidence type="ECO:0000256" key="5">
    <source>
        <dbReference type="ARBA" id="ARBA00047417"/>
    </source>
</evidence>
<dbReference type="OrthoDB" id="1081007at2759"/>
<dbReference type="EC" id="3.4.19.13" evidence="8"/>
<dbReference type="InParanoid" id="G3AEL2"/>
<dbReference type="MEROPS" id="T03.012"/>
<evidence type="ECO:0000313" key="10">
    <source>
        <dbReference type="EMBL" id="EGW34774.1"/>
    </source>
</evidence>
<dbReference type="SUPFAM" id="SSF56235">
    <property type="entry name" value="N-terminal nucleophile aminohydrolases (Ntn hydrolases)"/>
    <property type="match status" value="1"/>
</dbReference>
<accession>G3AEL2</accession>
<dbReference type="KEGG" id="spaa:SPAPADRAFT_57841"/>
<keyword evidence="9" id="KW-1133">Transmembrane helix</keyword>
<dbReference type="FunCoup" id="G3AEL2">
    <property type="interactions" value="166"/>
</dbReference>
<dbReference type="Pfam" id="PF01019">
    <property type="entry name" value="G_glu_transpept"/>
    <property type="match status" value="1"/>
</dbReference>
<feature type="active site" description="Nucleophile" evidence="6">
    <location>
        <position position="422"/>
    </location>
</feature>
<dbReference type="AlphaFoldDB" id="G3AEL2"/>
<keyword evidence="9" id="KW-0812">Transmembrane</keyword>
<protein>
    <recommendedName>
        <fullName evidence="8">Glutathione hydrolase</fullName>
        <ecNumber evidence="8">2.3.2.2</ecNumber>
        <ecNumber evidence="8">3.4.19.13</ecNumber>
    </recommendedName>
    <alternativeName>
        <fullName evidence="8">Gamma-glutamyltransferase</fullName>
    </alternativeName>
    <alternativeName>
        <fullName evidence="8">Gamma-glutamyltranspeptidase</fullName>
    </alternativeName>
</protein>
<evidence type="ECO:0000256" key="3">
    <source>
        <dbReference type="ARBA" id="ARBA00005115"/>
    </source>
</evidence>
<dbReference type="InterPro" id="IPR000101">
    <property type="entry name" value="GGT_peptidase"/>
</dbReference>
<name>G3AEL2_SPAPN</name>
<dbReference type="GO" id="GO:0103068">
    <property type="term" value="F:leukotriene C4 gamma-glutamyl transferase activity"/>
    <property type="evidence" value="ECO:0007669"/>
    <property type="project" value="UniProtKB-EC"/>
</dbReference>
<evidence type="ECO:0000256" key="8">
    <source>
        <dbReference type="RuleBase" id="RU368068"/>
    </source>
</evidence>
<dbReference type="PANTHER" id="PTHR11686">
    <property type="entry name" value="GAMMA GLUTAMYL TRANSPEPTIDASE"/>
    <property type="match status" value="1"/>
</dbReference>
<feature type="binding site" evidence="7">
    <location>
        <position position="139"/>
    </location>
    <ligand>
        <name>L-glutamate</name>
        <dbReference type="ChEBI" id="CHEBI:29985"/>
    </ligand>
</feature>
<evidence type="ECO:0000256" key="6">
    <source>
        <dbReference type="PIRSR" id="PIRSR600101-1"/>
    </source>
</evidence>
<dbReference type="STRING" id="619300.G3AEL2"/>
<keyword evidence="8" id="KW-0808">Transferase</keyword>
<dbReference type="GO" id="GO:0005886">
    <property type="term" value="C:plasma membrane"/>
    <property type="evidence" value="ECO:0007669"/>
    <property type="project" value="TreeGrafter"/>
</dbReference>
<dbReference type="InterPro" id="IPR029055">
    <property type="entry name" value="Ntn_hydrolases_N"/>
</dbReference>